<dbReference type="GO" id="GO:0016020">
    <property type="term" value="C:membrane"/>
    <property type="evidence" value="ECO:0007669"/>
    <property type="project" value="UniProtKB-SubCell"/>
</dbReference>
<evidence type="ECO:0000313" key="7">
    <source>
        <dbReference type="EMBL" id="VFJ51419.1"/>
    </source>
</evidence>
<dbReference type="Pfam" id="PF13103">
    <property type="entry name" value="TonB_2"/>
    <property type="match status" value="1"/>
</dbReference>
<sequence length="284" mass="32696">MKPRTLTGKAKAIFFAIAVHAVFLVVLLISFNWSPDIVFPTQPRQKSEPIQATVLDETRVETELAEIEKQKRAEEEAEQARLRKLEQEARAARERREKEEKKLAQIQKELKAQERKRKEEAKKEAERQQLVKEKAEKERRRKAEEKAAKEKAAKEKARKEAERKRREAEKALQKKLAAEQAERDREHQQLLNRYRLEYVTNIKSAVEGNWTRPPGAKKGLKCKLKVTQTPDGRVLDVSITDSSGNAAFDRSAVAAVYKASPLPKPRDPSMFDRNIVLTLLNPED</sequence>
<comment type="subcellular location">
    <subcellularLocation>
        <location evidence="1">Membrane</location>
        <topology evidence="1">Single-pass membrane protein</topology>
    </subcellularLocation>
</comment>
<proteinExistence type="predicted"/>
<evidence type="ECO:0000256" key="1">
    <source>
        <dbReference type="ARBA" id="ARBA00004167"/>
    </source>
</evidence>
<feature type="region of interest" description="Disordered" evidence="5">
    <location>
        <begin position="114"/>
        <end position="186"/>
    </location>
</feature>
<evidence type="ECO:0000256" key="2">
    <source>
        <dbReference type="ARBA" id="ARBA00022692"/>
    </source>
</evidence>
<dbReference type="NCBIfam" id="TIGR02794">
    <property type="entry name" value="tolA_full"/>
    <property type="match status" value="2"/>
</dbReference>
<dbReference type="EMBL" id="CAADEX010000033">
    <property type="protein sequence ID" value="VFJ51419.1"/>
    <property type="molecule type" value="Genomic_DNA"/>
</dbReference>
<evidence type="ECO:0000256" key="6">
    <source>
        <dbReference type="SAM" id="Phobius"/>
    </source>
</evidence>
<dbReference type="NCBIfam" id="TIGR01352">
    <property type="entry name" value="tonB_Cterm"/>
    <property type="match status" value="1"/>
</dbReference>
<evidence type="ECO:0000256" key="4">
    <source>
        <dbReference type="ARBA" id="ARBA00023136"/>
    </source>
</evidence>
<dbReference type="InterPro" id="IPR006260">
    <property type="entry name" value="TonB/TolA_C"/>
</dbReference>
<keyword evidence="4 6" id="KW-0472">Membrane</keyword>
<evidence type="ECO:0000256" key="5">
    <source>
        <dbReference type="SAM" id="MobiDB-lite"/>
    </source>
</evidence>
<organism evidence="8">
    <name type="scientific">Candidatus Kentrum sp. DK</name>
    <dbReference type="NCBI Taxonomy" id="2126562"/>
    <lineage>
        <taxon>Bacteria</taxon>
        <taxon>Pseudomonadati</taxon>
        <taxon>Pseudomonadota</taxon>
        <taxon>Gammaproteobacteria</taxon>
        <taxon>Candidatus Kentrum</taxon>
    </lineage>
</organism>
<dbReference type="SUPFAM" id="SSF74653">
    <property type="entry name" value="TolA/TonB C-terminal domain"/>
    <property type="match status" value="1"/>
</dbReference>
<dbReference type="GO" id="GO:0019534">
    <property type="term" value="F:toxin transmembrane transporter activity"/>
    <property type="evidence" value="ECO:0007669"/>
    <property type="project" value="InterPro"/>
</dbReference>
<keyword evidence="3 6" id="KW-1133">Transmembrane helix</keyword>
<dbReference type="GO" id="GO:0043213">
    <property type="term" value="P:bacteriocin transport"/>
    <property type="evidence" value="ECO:0007669"/>
    <property type="project" value="InterPro"/>
</dbReference>
<evidence type="ECO:0000313" key="8">
    <source>
        <dbReference type="EMBL" id="VFJ64004.1"/>
    </source>
</evidence>
<keyword evidence="2 6" id="KW-0812">Transmembrane</keyword>
<reference evidence="8" key="1">
    <citation type="submission" date="2019-02" db="EMBL/GenBank/DDBJ databases">
        <authorList>
            <person name="Gruber-Vodicka R. H."/>
            <person name="Seah K. B. B."/>
        </authorList>
    </citation>
    <scope>NUCLEOTIDE SEQUENCE</scope>
    <source>
        <strain evidence="8">BECK_DK161</strain>
        <strain evidence="7">BECK_DK47</strain>
    </source>
</reference>
<dbReference type="AlphaFoldDB" id="A0A450TBA3"/>
<feature type="transmembrane region" description="Helical" evidence="6">
    <location>
        <begin position="12"/>
        <end position="33"/>
    </location>
</feature>
<name>A0A450TBA3_9GAMM</name>
<dbReference type="Gene3D" id="3.30.1150.10">
    <property type="match status" value="1"/>
</dbReference>
<dbReference type="EMBL" id="CAADEY010000113">
    <property type="protein sequence ID" value="VFJ64004.1"/>
    <property type="molecule type" value="Genomic_DNA"/>
</dbReference>
<evidence type="ECO:0000256" key="3">
    <source>
        <dbReference type="ARBA" id="ARBA00022989"/>
    </source>
</evidence>
<accession>A0A450TBA3</accession>
<dbReference type="InterPro" id="IPR014161">
    <property type="entry name" value="Tol-Pal_TolA"/>
</dbReference>
<protein>
    <submittedName>
        <fullName evidence="8">Colicin import membrane protein</fullName>
    </submittedName>
</protein>
<gene>
    <name evidence="7" type="ORF">BECKDK2373B_GA0170837_10338</name>
    <name evidence="8" type="ORF">BECKDK2373C_GA0170839_111312</name>
</gene>